<sequence>MKLIDVETVARRSIKSVGRYAFHRVHGVQAKRVLRQLEKKYGPADPATLKQADTYALDVFGDAIYAPWLRVYAAFSGTFKEGWIPDNFYGGVVVPNMKGGYGRISNLKPMSRVIFGGDAFPDIAYFANGLFFTDRNVVVPERELEDAVFRDCDKVVFKLDGSGQGKGIHFFDRKSFDCDLIKSLGNGVIQKFIVQHPLLSAFAANSVATLRLTTAVDDLGRASLRAAFLRVGRASHTHITVDDEVCVPVDLVTGEFARKGFMSDWGATEEHPDSKVRFAGLKMPAFSDCIDTVLQLHRKVPFARCIGWDVTVDSDGKVQIMEWNGEHNDVKFSEATQGPCFQDLKWELLKGSAL</sequence>
<comment type="caution">
    <text evidence="2">The sequence shown here is derived from an EMBL/GenBank/DDBJ whole genome shotgun (WGS) entry which is preliminary data.</text>
</comment>
<dbReference type="RefSeq" id="WP_027804713.1">
    <property type="nucleotide sequence ID" value="NZ_JAQQDN010000016.1"/>
</dbReference>
<dbReference type="InterPro" id="IPR039523">
    <property type="entry name" value="RimK-rel_E_lig_ATP-grasp"/>
</dbReference>
<organism evidence="2 3">
    <name type="scientific">Paraburkholderia caledonica</name>
    <dbReference type="NCBI Taxonomy" id="134536"/>
    <lineage>
        <taxon>Bacteria</taxon>
        <taxon>Pseudomonadati</taxon>
        <taxon>Pseudomonadota</taxon>
        <taxon>Betaproteobacteria</taxon>
        <taxon>Burkholderiales</taxon>
        <taxon>Burkholderiaceae</taxon>
        <taxon>Paraburkholderia</taxon>
    </lineage>
</organism>
<dbReference type="Proteomes" id="UP001229486">
    <property type="component" value="Unassembled WGS sequence"/>
</dbReference>
<evidence type="ECO:0000259" key="1">
    <source>
        <dbReference type="Pfam" id="PF14397"/>
    </source>
</evidence>
<dbReference type="AlphaFoldDB" id="A0AB73IFG0"/>
<gene>
    <name evidence="2" type="ORF">J2793_004229</name>
</gene>
<protein>
    <recommendedName>
        <fullName evidence="1">Alpha-L-glutamate ligase-related protein ATP-grasp domain-containing protein</fullName>
    </recommendedName>
</protein>
<reference evidence="2" key="1">
    <citation type="submission" date="2023-07" db="EMBL/GenBank/DDBJ databases">
        <title>Sorghum-associated microbial communities from plants grown in Nebraska, USA.</title>
        <authorList>
            <person name="Schachtman D."/>
        </authorList>
    </citation>
    <scope>NUCLEOTIDE SEQUENCE</scope>
    <source>
        <strain evidence="2">DS1061</strain>
    </source>
</reference>
<evidence type="ECO:0000313" key="3">
    <source>
        <dbReference type="Proteomes" id="UP001229486"/>
    </source>
</evidence>
<proteinExistence type="predicted"/>
<dbReference type="GeneID" id="97033757"/>
<name>A0AB73IFG0_9BURK</name>
<dbReference type="Pfam" id="PF14397">
    <property type="entry name" value="ATPgrasp_ST"/>
    <property type="match status" value="1"/>
</dbReference>
<dbReference type="EMBL" id="JAURTK010000005">
    <property type="protein sequence ID" value="MDP9648763.1"/>
    <property type="molecule type" value="Genomic_DNA"/>
</dbReference>
<evidence type="ECO:0000313" key="2">
    <source>
        <dbReference type="EMBL" id="MDP9648763.1"/>
    </source>
</evidence>
<feature type="domain" description="Alpha-L-glutamate ligase-related protein ATP-grasp" evidence="1">
    <location>
        <begin position="186"/>
        <end position="335"/>
    </location>
</feature>
<accession>A0AB73IFG0</accession>